<proteinExistence type="predicted"/>
<sequence>MPAPHAVRRLLAVGALLALGATSACSGDEPAADGPESSAAPTLAQADLARGLADLYAGAGTGRAGTAAAEQAAREATCFGEVLARAVPASTLGEAGLVVDGAVVEQAPVLPEQLARQWFAAQQACADFVAVSTRAQVAATKGRLDREAYAGCLRGTLDAATIEEAVVATLTARWDDPAVAALGDAQATCARGALPPE</sequence>
<name>A0A7Y9UKK4_9ACTN</name>
<organism evidence="2 3">
    <name type="scientific">Nocardioides perillae</name>
    <dbReference type="NCBI Taxonomy" id="1119534"/>
    <lineage>
        <taxon>Bacteria</taxon>
        <taxon>Bacillati</taxon>
        <taxon>Actinomycetota</taxon>
        <taxon>Actinomycetes</taxon>
        <taxon>Propionibacteriales</taxon>
        <taxon>Nocardioidaceae</taxon>
        <taxon>Nocardioides</taxon>
    </lineage>
</organism>
<accession>A0A7Y9UKK4</accession>
<dbReference type="Proteomes" id="UP000544110">
    <property type="component" value="Unassembled WGS sequence"/>
</dbReference>
<comment type="caution">
    <text evidence="2">The sequence shown here is derived from an EMBL/GenBank/DDBJ whole genome shotgun (WGS) entry which is preliminary data.</text>
</comment>
<feature type="chain" id="PRO_5039329161" evidence="1">
    <location>
        <begin position="27"/>
        <end position="197"/>
    </location>
</feature>
<dbReference type="AlphaFoldDB" id="A0A7Y9UKK4"/>
<feature type="signal peptide" evidence="1">
    <location>
        <begin position="1"/>
        <end position="26"/>
    </location>
</feature>
<evidence type="ECO:0000256" key="1">
    <source>
        <dbReference type="SAM" id="SignalP"/>
    </source>
</evidence>
<gene>
    <name evidence="2" type="ORF">BJ989_000361</name>
</gene>
<dbReference type="EMBL" id="JACCAC010000001">
    <property type="protein sequence ID" value="NYG54057.1"/>
    <property type="molecule type" value="Genomic_DNA"/>
</dbReference>
<reference evidence="2 3" key="1">
    <citation type="submission" date="2020-07" db="EMBL/GenBank/DDBJ databases">
        <title>Sequencing the genomes of 1000 actinobacteria strains.</title>
        <authorList>
            <person name="Klenk H.-P."/>
        </authorList>
    </citation>
    <scope>NUCLEOTIDE SEQUENCE [LARGE SCALE GENOMIC DNA]</scope>
    <source>
        <strain evidence="2 3">DSM 24552</strain>
    </source>
</reference>
<protein>
    <submittedName>
        <fullName evidence="2">F0F1-type ATP synthase membrane subunit c/vacuolar-type H+-ATPase subunit K</fullName>
    </submittedName>
</protein>
<evidence type="ECO:0000313" key="3">
    <source>
        <dbReference type="Proteomes" id="UP000544110"/>
    </source>
</evidence>
<dbReference type="RefSeq" id="WP_179516759.1">
    <property type="nucleotide sequence ID" value="NZ_JACCAC010000001.1"/>
</dbReference>
<evidence type="ECO:0000313" key="2">
    <source>
        <dbReference type="EMBL" id="NYG54057.1"/>
    </source>
</evidence>
<keyword evidence="1" id="KW-0732">Signal</keyword>
<keyword evidence="3" id="KW-1185">Reference proteome</keyword>